<organism evidence="3 4">
    <name type="scientific">Helicobacter fennelliae</name>
    <dbReference type="NCBI Taxonomy" id="215"/>
    <lineage>
        <taxon>Bacteria</taxon>
        <taxon>Pseudomonadati</taxon>
        <taxon>Campylobacterota</taxon>
        <taxon>Epsilonproteobacteria</taxon>
        <taxon>Campylobacterales</taxon>
        <taxon>Helicobacteraceae</taxon>
        <taxon>Helicobacter</taxon>
    </lineage>
</organism>
<dbReference type="GO" id="GO:0005737">
    <property type="term" value="C:cytoplasm"/>
    <property type="evidence" value="ECO:0007669"/>
    <property type="project" value="TreeGrafter"/>
</dbReference>
<dbReference type="AlphaFoldDB" id="A0A2X3BHY4"/>
<dbReference type="PANTHER" id="PTHR16301:SF20">
    <property type="entry name" value="IMPACT FAMILY MEMBER YIGZ"/>
    <property type="match status" value="1"/>
</dbReference>
<dbReference type="EMBL" id="UAWL01000006">
    <property type="protein sequence ID" value="SQB98916.1"/>
    <property type="molecule type" value="Genomic_DNA"/>
</dbReference>
<evidence type="ECO:0000256" key="1">
    <source>
        <dbReference type="ARBA" id="ARBA00007665"/>
    </source>
</evidence>
<name>A0A2X3BHY4_9HELI</name>
<dbReference type="Pfam" id="PF01205">
    <property type="entry name" value="Impact_N"/>
    <property type="match status" value="1"/>
</dbReference>
<dbReference type="InterPro" id="IPR036956">
    <property type="entry name" value="Impact_N_sf"/>
</dbReference>
<protein>
    <submittedName>
        <fullName evidence="3">X-Pro dipeptidase</fullName>
    </submittedName>
</protein>
<dbReference type="Proteomes" id="UP000250166">
    <property type="component" value="Unassembled WGS sequence"/>
</dbReference>
<feature type="domain" description="Impact N-terminal" evidence="2">
    <location>
        <begin position="15"/>
        <end position="119"/>
    </location>
</feature>
<evidence type="ECO:0000313" key="4">
    <source>
        <dbReference type="Proteomes" id="UP000250166"/>
    </source>
</evidence>
<dbReference type="PANTHER" id="PTHR16301">
    <property type="entry name" value="IMPACT-RELATED"/>
    <property type="match status" value="1"/>
</dbReference>
<dbReference type="Gene3D" id="3.30.230.30">
    <property type="entry name" value="Impact, N-terminal domain"/>
    <property type="match status" value="1"/>
</dbReference>
<sequence length="199" mass="22181">MYRVISSVEGSFESKGSKFFSTLCPYAEFDSVLASLKAHHPKAVHFVYAYRYSNEFDQICECSSDDGEPKGSSGVPSLNVLRGEEIVDSGVIIVRYFGGTLLGVGGLVRAYTKAVQSAITNAKNTQLIVPYSKQDTLHIRCAYSQFERLKFLLEAHHLTITHQEFLSDAIWLSIQGIGEDMGAFQNECKKRNIILDSRI</sequence>
<evidence type="ECO:0000259" key="2">
    <source>
        <dbReference type="Pfam" id="PF01205"/>
    </source>
</evidence>
<dbReference type="InterPro" id="IPR001498">
    <property type="entry name" value="Impact_N"/>
</dbReference>
<gene>
    <name evidence="3" type="primary">yigZ</name>
    <name evidence="3" type="ORF">NCTC13102_01387</name>
</gene>
<accession>A0A2X3BHY4</accession>
<dbReference type="SUPFAM" id="SSF54211">
    <property type="entry name" value="Ribosomal protein S5 domain 2-like"/>
    <property type="match status" value="1"/>
</dbReference>
<dbReference type="InterPro" id="IPR023582">
    <property type="entry name" value="Impact"/>
</dbReference>
<comment type="similarity">
    <text evidence="1">Belongs to the IMPACT family.</text>
</comment>
<reference evidence="3 4" key="1">
    <citation type="submission" date="2018-06" db="EMBL/GenBank/DDBJ databases">
        <authorList>
            <consortium name="Pathogen Informatics"/>
            <person name="Doyle S."/>
        </authorList>
    </citation>
    <scope>NUCLEOTIDE SEQUENCE [LARGE SCALE GENOMIC DNA]</scope>
    <source>
        <strain evidence="3 4">NCTC13102</strain>
    </source>
</reference>
<dbReference type="InterPro" id="IPR020568">
    <property type="entry name" value="Ribosomal_Su5_D2-typ_SF"/>
</dbReference>
<evidence type="ECO:0000313" key="3">
    <source>
        <dbReference type="EMBL" id="SQB98916.1"/>
    </source>
</evidence>
<dbReference type="GO" id="GO:0006446">
    <property type="term" value="P:regulation of translational initiation"/>
    <property type="evidence" value="ECO:0007669"/>
    <property type="project" value="TreeGrafter"/>
</dbReference>
<proteinExistence type="inferred from homology"/>